<dbReference type="PANTHER" id="PTHR30461:SF26">
    <property type="entry name" value="RESOLVASE HOMOLOG YNEB"/>
    <property type="match status" value="1"/>
</dbReference>
<proteinExistence type="inferred from homology"/>
<dbReference type="PROSITE" id="PS51736">
    <property type="entry name" value="RECOMBINASES_3"/>
    <property type="match status" value="1"/>
</dbReference>
<evidence type="ECO:0000313" key="8">
    <source>
        <dbReference type="Proteomes" id="UP001341444"/>
    </source>
</evidence>
<evidence type="ECO:0000256" key="1">
    <source>
        <dbReference type="ARBA" id="ARBA00009913"/>
    </source>
</evidence>
<evidence type="ECO:0000256" key="4">
    <source>
        <dbReference type="ARBA" id="ARBA00023172"/>
    </source>
</evidence>
<organism evidence="7 8">
    <name type="scientific">Heyndrickxia acidicola</name>
    <dbReference type="NCBI Taxonomy" id="209389"/>
    <lineage>
        <taxon>Bacteria</taxon>
        <taxon>Bacillati</taxon>
        <taxon>Bacillota</taxon>
        <taxon>Bacilli</taxon>
        <taxon>Bacillales</taxon>
        <taxon>Bacillaceae</taxon>
        <taxon>Heyndrickxia</taxon>
    </lineage>
</organism>
<dbReference type="EMBL" id="JARMAB010000013">
    <property type="protein sequence ID" value="MED1203527.1"/>
    <property type="molecule type" value="Genomic_DNA"/>
</dbReference>
<keyword evidence="4" id="KW-0233">DNA recombination</keyword>
<comment type="similarity">
    <text evidence="1">Belongs to the site-specific recombinase resolvase family.</text>
</comment>
<evidence type="ECO:0000259" key="6">
    <source>
        <dbReference type="PROSITE" id="PS51736"/>
    </source>
</evidence>
<dbReference type="RefSeq" id="WP_066271123.1">
    <property type="nucleotide sequence ID" value="NZ_JARMAB010000013.1"/>
</dbReference>
<dbReference type="SMART" id="SM00857">
    <property type="entry name" value="Resolvase"/>
    <property type="match status" value="1"/>
</dbReference>
<name>A0ABU6MGL1_9BACI</name>
<protein>
    <submittedName>
        <fullName evidence="7">Recombinase family protein</fullName>
    </submittedName>
</protein>
<keyword evidence="3" id="KW-0238">DNA-binding</keyword>
<dbReference type="InterPro" id="IPR006118">
    <property type="entry name" value="Recombinase_CS"/>
</dbReference>
<evidence type="ECO:0000256" key="2">
    <source>
        <dbReference type="ARBA" id="ARBA00022908"/>
    </source>
</evidence>
<dbReference type="InterPro" id="IPR050639">
    <property type="entry name" value="SSR_resolvase"/>
</dbReference>
<evidence type="ECO:0000256" key="5">
    <source>
        <dbReference type="PROSITE-ProRule" id="PRU10137"/>
    </source>
</evidence>
<dbReference type="Gene3D" id="3.40.50.1390">
    <property type="entry name" value="Resolvase, N-terminal catalytic domain"/>
    <property type="match status" value="1"/>
</dbReference>
<feature type="active site" description="O-(5'-phospho-DNA)-serine intermediate" evidence="5">
    <location>
        <position position="11"/>
    </location>
</feature>
<dbReference type="Pfam" id="PF00239">
    <property type="entry name" value="Resolvase"/>
    <property type="match status" value="1"/>
</dbReference>
<dbReference type="InterPro" id="IPR036162">
    <property type="entry name" value="Resolvase-like_N_sf"/>
</dbReference>
<dbReference type="PROSITE" id="PS00397">
    <property type="entry name" value="RECOMBINASES_1"/>
    <property type="match status" value="1"/>
</dbReference>
<keyword evidence="8" id="KW-1185">Reference proteome</keyword>
<comment type="caution">
    <text evidence="7">The sequence shown here is derived from an EMBL/GenBank/DDBJ whole genome shotgun (WGS) entry which is preliminary data.</text>
</comment>
<evidence type="ECO:0000313" key="7">
    <source>
        <dbReference type="EMBL" id="MED1203527.1"/>
    </source>
</evidence>
<dbReference type="PANTHER" id="PTHR30461">
    <property type="entry name" value="DNA-INVERTASE FROM LAMBDOID PROPHAGE"/>
    <property type="match status" value="1"/>
</dbReference>
<sequence>MSKTVAYIRVSSKEQNLSRQIDEMKKLGLEEKYIYEDKASGKDMDRIGYQYMKKSLEKGDLLVVKSIDRIGRNSKEIMKEWQEITHDLGADIKVIDMPLLDTTQQKDLLVTFVSDIVLQILAFVSEKERANILKRQAEGIAAAKARGKHLGRPRKEIPVEFPILYKQWKNGKIMAVEFMKTVNMTNGTFYQKVKEYEKSLSVG</sequence>
<dbReference type="InterPro" id="IPR006119">
    <property type="entry name" value="Resolv_N"/>
</dbReference>
<reference evidence="7 8" key="1">
    <citation type="submission" date="2023-03" db="EMBL/GenBank/DDBJ databases">
        <title>Bacillus Genome Sequencing.</title>
        <authorList>
            <person name="Dunlap C."/>
        </authorList>
    </citation>
    <scope>NUCLEOTIDE SEQUENCE [LARGE SCALE GENOMIC DNA]</scope>
    <source>
        <strain evidence="7 8">B-23453</strain>
    </source>
</reference>
<gene>
    <name evidence="7" type="ORF">P4T90_10610</name>
</gene>
<dbReference type="PROSITE" id="PS00398">
    <property type="entry name" value="RECOMBINASES_2"/>
    <property type="match status" value="1"/>
</dbReference>
<dbReference type="CDD" id="cd03768">
    <property type="entry name" value="SR_ResInv"/>
    <property type="match status" value="1"/>
</dbReference>
<dbReference type="SUPFAM" id="SSF53041">
    <property type="entry name" value="Resolvase-like"/>
    <property type="match status" value="1"/>
</dbReference>
<feature type="domain" description="Resolvase/invertase-type recombinase catalytic" evidence="6">
    <location>
        <begin position="3"/>
        <end position="147"/>
    </location>
</feature>
<evidence type="ECO:0000256" key="3">
    <source>
        <dbReference type="ARBA" id="ARBA00023125"/>
    </source>
</evidence>
<keyword evidence="2" id="KW-0229">DNA integration</keyword>
<accession>A0ABU6MGL1</accession>
<dbReference type="Proteomes" id="UP001341444">
    <property type="component" value="Unassembled WGS sequence"/>
</dbReference>